<evidence type="ECO:0000313" key="2">
    <source>
        <dbReference type="Proteomes" id="UP000296469"/>
    </source>
</evidence>
<protein>
    <submittedName>
        <fullName evidence="1">Uncharacterized protein</fullName>
    </submittedName>
</protein>
<dbReference type="KEGG" id="celz:E5225_10090"/>
<gene>
    <name evidence="1" type="ORF">E5225_10090</name>
</gene>
<dbReference type="AlphaFoldDB" id="A0A4V1CMR4"/>
<name>A0A4V1CMR4_9CELL</name>
<proteinExistence type="predicted"/>
<organism evidence="1 2">
    <name type="scientific">Cellulomonas shaoxiangyii</name>
    <dbReference type="NCBI Taxonomy" id="2566013"/>
    <lineage>
        <taxon>Bacteria</taxon>
        <taxon>Bacillati</taxon>
        <taxon>Actinomycetota</taxon>
        <taxon>Actinomycetes</taxon>
        <taxon>Micrococcales</taxon>
        <taxon>Cellulomonadaceae</taxon>
        <taxon>Cellulomonas</taxon>
    </lineage>
</organism>
<dbReference type="RefSeq" id="WP_135973742.1">
    <property type="nucleotide sequence ID" value="NZ_CP039291.1"/>
</dbReference>
<dbReference type="Proteomes" id="UP000296469">
    <property type="component" value="Chromosome"/>
</dbReference>
<evidence type="ECO:0000313" key="1">
    <source>
        <dbReference type="EMBL" id="QCB93855.1"/>
    </source>
</evidence>
<dbReference type="OrthoDB" id="4829408at2"/>
<keyword evidence="2" id="KW-1185">Reference proteome</keyword>
<sequence>MTRTRAAVPRRAVTALVLLLAVALGLGAGASLALWRDAEAVDARIPLGAVVFGAGAPGEVTYTTSGDQHPDRAVFTFGAAEAAELYNDGKGGTVAIPVQVDSLAQGNRGLAYTVEPAVAGGLFGASTWTLTQVESPAACTASATAESSLTSTPWTAGYSDAVTPTSEYWCLVATWAPVSGEHTDTVTAAGSAVVPGLDAPVEVTGSDTWSATVGEDVDPADEPDHTLTFSFRTFRPGEEEA</sequence>
<dbReference type="EMBL" id="CP039291">
    <property type="protein sequence ID" value="QCB93855.1"/>
    <property type="molecule type" value="Genomic_DNA"/>
</dbReference>
<reference evidence="1 2" key="1">
    <citation type="submission" date="2019-04" db="EMBL/GenBank/DDBJ databases">
        <title>Isolation and identification of Cellulomonas shaoxiangyii sp. Nov. isolated from feces of the Tibetan antelopes (Pantholops hodgsonii) in the Qinghai-Tibet plateau of China.</title>
        <authorList>
            <person name="Tian Z."/>
        </authorList>
    </citation>
    <scope>NUCLEOTIDE SEQUENCE [LARGE SCALE GENOMIC DNA]</scope>
    <source>
        <strain evidence="1 2">Z28</strain>
    </source>
</reference>
<accession>A0A4V1CMR4</accession>